<gene>
    <name evidence="1" type="ORF">SAMN02982985_01791</name>
</gene>
<reference evidence="1 2" key="1">
    <citation type="submission" date="2016-10" db="EMBL/GenBank/DDBJ databases">
        <authorList>
            <person name="de Groot N.N."/>
        </authorList>
    </citation>
    <scope>NUCLEOTIDE SEQUENCE [LARGE SCALE GENOMIC DNA]</scope>
    <source>
        <strain evidence="1 2">ATCC 43154</strain>
    </source>
</reference>
<dbReference type="AlphaFoldDB" id="A0A1I4L2J0"/>
<dbReference type="Proteomes" id="UP000199470">
    <property type="component" value="Unassembled WGS sequence"/>
</dbReference>
<accession>A0A1I4L2J0</accession>
<dbReference type="RefSeq" id="WP_217429889.1">
    <property type="nucleotide sequence ID" value="NZ_FOTW01000008.1"/>
</dbReference>
<evidence type="ECO:0000313" key="2">
    <source>
        <dbReference type="Proteomes" id="UP000199470"/>
    </source>
</evidence>
<organism evidence="1 2">
    <name type="scientific">Rugamonas rubra</name>
    <dbReference type="NCBI Taxonomy" id="758825"/>
    <lineage>
        <taxon>Bacteria</taxon>
        <taxon>Pseudomonadati</taxon>
        <taxon>Pseudomonadota</taxon>
        <taxon>Betaproteobacteria</taxon>
        <taxon>Burkholderiales</taxon>
        <taxon>Oxalobacteraceae</taxon>
        <taxon>Telluria group</taxon>
        <taxon>Rugamonas</taxon>
    </lineage>
</organism>
<sequence length="98" mass="10383">MSVKQAKIIMPSPAEDVAITAAALDDPDALPLTDEEMDRLIPRRGQGRPALAAAKVATSVPLDPRVLAAFKAAGPGWQSRINDALVEWADAHGMLGER</sequence>
<evidence type="ECO:0000313" key="1">
    <source>
        <dbReference type="EMBL" id="SFL85248.1"/>
    </source>
</evidence>
<proteinExistence type="predicted"/>
<name>A0A1I4L2J0_9BURK</name>
<protein>
    <submittedName>
        <fullName evidence="1">BrnA antitoxin of type II toxin-antitoxin system</fullName>
    </submittedName>
</protein>
<dbReference type="Pfam" id="PF14384">
    <property type="entry name" value="BrnA_antitoxin"/>
    <property type="match status" value="1"/>
</dbReference>
<dbReference type="EMBL" id="FOTW01000008">
    <property type="protein sequence ID" value="SFL85248.1"/>
    <property type="molecule type" value="Genomic_DNA"/>
</dbReference>
<dbReference type="InterPro" id="IPR025528">
    <property type="entry name" value="BrnA_antitoxin"/>
</dbReference>
<keyword evidence="2" id="KW-1185">Reference proteome</keyword>
<dbReference type="STRING" id="758825.SAMN02982985_01791"/>